<dbReference type="EMBL" id="NCKU01002714">
    <property type="protein sequence ID" value="RWS08953.1"/>
    <property type="molecule type" value="Genomic_DNA"/>
</dbReference>
<feature type="domain" description="Peptidase M14" evidence="11">
    <location>
        <begin position="88"/>
        <end position="400"/>
    </location>
</feature>
<comment type="similarity">
    <text evidence="2 10">Belongs to the peptidase M14 family.</text>
</comment>
<name>A0A3S3RMB4_9ACAR</name>
<keyword evidence="9" id="KW-0482">Metalloprotease</keyword>
<dbReference type="Gene3D" id="3.40.50.1240">
    <property type="entry name" value="Phosphoglycerate mutase-like"/>
    <property type="match status" value="1"/>
</dbReference>
<dbReference type="EMBL" id="NCKU01006851">
    <property type="protein sequence ID" value="RWS03100.1"/>
    <property type="molecule type" value="Genomic_DNA"/>
</dbReference>
<dbReference type="GO" id="GO:0004181">
    <property type="term" value="F:metallocarboxypeptidase activity"/>
    <property type="evidence" value="ECO:0007669"/>
    <property type="project" value="InterPro"/>
</dbReference>
<dbReference type="Pfam" id="PF00246">
    <property type="entry name" value="Peptidase_M14"/>
    <property type="match status" value="1"/>
</dbReference>
<evidence type="ECO:0000259" key="11">
    <source>
        <dbReference type="PROSITE" id="PS52035"/>
    </source>
</evidence>
<dbReference type="InterPro" id="IPR000834">
    <property type="entry name" value="Peptidase_M14"/>
</dbReference>
<evidence type="ECO:0000256" key="1">
    <source>
        <dbReference type="ARBA" id="ARBA00001947"/>
    </source>
</evidence>
<evidence type="ECO:0000313" key="15">
    <source>
        <dbReference type="Proteomes" id="UP000285301"/>
    </source>
</evidence>
<dbReference type="AlphaFoldDB" id="A0A3S3RMB4"/>
<evidence type="ECO:0000256" key="7">
    <source>
        <dbReference type="ARBA" id="ARBA00022801"/>
    </source>
</evidence>
<dbReference type="Pfam" id="PF00328">
    <property type="entry name" value="His_Phos_2"/>
    <property type="match status" value="1"/>
</dbReference>
<keyword evidence="8" id="KW-0862">Zinc</keyword>
<dbReference type="Proteomes" id="UP000285301">
    <property type="component" value="Unassembled WGS sequence"/>
</dbReference>
<feature type="non-terminal residue" evidence="12">
    <location>
        <position position="1"/>
    </location>
</feature>
<evidence type="ECO:0000256" key="4">
    <source>
        <dbReference type="ARBA" id="ARBA00022670"/>
    </source>
</evidence>
<protein>
    <submittedName>
        <fullName evidence="12">Lysosomal acid phosphatase-like protein 3</fullName>
    </submittedName>
</protein>
<proteinExistence type="inferred from homology"/>
<dbReference type="PANTHER" id="PTHR11705">
    <property type="entry name" value="PROTEASE FAMILY M14 CARBOXYPEPTIDASE A,B"/>
    <property type="match status" value="1"/>
</dbReference>
<sequence>VSSENQTSALLDEFPENDRTYYLKVPHLNKTGMLLVSNRVFKKLLQSKIVDIKVLNENFQRTLDQEKSQMQRAERAFAHSGKDSIFRSFPRHPSINDYIEDLAAENPQLSSIQTIGRSFENREIKIIRIGKNHKDDSKPAIWIDAGIHAREWAAPTSALYIAKSLIQDYAQDSMTKKLVDSFNWYILPSANPDGYEYSHTIHRHGDRAITDTFRNDPYANEIFWPDGLGELTNKGKQRMFQLGTYFRRRYSNFFTENPQEVYAQSSFRDRNINSAQFVLNGAYPPRGHFVWNENMNWQSFPIKTIPTLLDSLLEDDSMCPEAHKAKEEVLRSKEYITFANQFNDLYSYLTNKSGTKIRNPFEVLDLIYDPLNVRKSYGLPLPSWSWQVVLKQIKNANVDLKGLMLKEIRKVFSEALKSKNGENVSKKLSAYSTHDYNIIYIMTLFEIFNMRWPPFGATLMFELYATSSGKPYMKMFYLNVTESEKPFQLRSPYCNDDDWCDFETFLKNTDHLIPKNWVRECDLPSKWPDVQSLTH</sequence>
<evidence type="ECO:0000313" key="13">
    <source>
        <dbReference type="EMBL" id="RWS03607.1"/>
    </source>
</evidence>
<evidence type="ECO:0000256" key="9">
    <source>
        <dbReference type="ARBA" id="ARBA00023049"/>
    </source>
</evidence>
<comment type="cofactor">
    <cofactor evidence="1">
        <name>Zn(2+)</name>
        <dbReference type="ChEBI" id="CHEBI:29105"/>
    </cofactor>
</comment>
<keyword evidence="6" id="KW-0732">Signal</keyword>
<dbReference type="PANTHER" id="PTHR11705:SF140">
    <property type="entry name" value="FI02848P-RELATED"/>
    <property type="match status" value="1"/>
</dbReference>
<keyword evidence="5" id="KW-0479">Metal-binding</keyword>
<gene>
    <name evidence="12" type="ORF">B4U79_03001</name>
    <name evidence="13" type="ORF">B4U79_04633</name>
    <name evidence="14" type="ORF">B4U79_06186</name>
</gene>
<dbReference type="PRINTS" id="PR00765">
    <property type="entry name" value="CRBOXYPTASEA"/>
</dbReference>
<organism evidence="12 15">
    <name type="scientific">Dinothrombium tinctorium</name>
    <dbReference type="NCBI Taxonomy" id="1965070"/>
    <lineage>
        <taxon>Eukaryota</taxon>
        <taxon>Metazoa</taxon>
        <taxon>Ecdysozoa</taxon>
        <taxon>Arthropoda</taxon>
        <taxon>Chelicerata</taxon>
        <taxon>Arachnida</taxon>
        <taxon>Acari</taxon>
        <taxon>Acariformes</taxon>
        <taxon>Trombidiformes</taxon>
        <taxon>Prostigmata</taxon>
        <taxon>Anystina</taxon>
        <taxon>Parasitengona</taxon>
        <taxon>Trombidioidea</taxon>
        <taxon>Trombidiidae</taxon>
        <taxon>Dinothrombium</taxon>
    </lineage>
</organism>
<keyword evidence="4" id="KW-0645">Protease</keyword>
<dbReference type="SUPFAM" id="SSF53254">
    <property type="entry name" value="Phosphoglycerate mutase-like"/>
    <property type="match status" value="1"/>
</dbReference>
<reference evidence="12 15" key="1">
    <citation type="journal article" date="2018" name="Gigascience">
        <title>Genomes of trombidid mites reveal novel predicted allergens and laterally-transferred genes associated with secondary metabolism.</title>
        <authorList>
            <person name="Dong X."/>
            <person name="Chaisiri K."/>
            <person name="Xia D."/>
            <person name="Armstrong S.D."/>
            <person name="Fang Y."/>
            <person name="Donnelly M.J."/>
            <person name="Kadowaki T."/>
            <person name="McGarry J.W."/>
            <person name="Darby A.C."/>
            <person name="Makepeace B.L."/>
        </authorList>
    </citation>
    <scope>NUCLEOTIDE SEQUENCE [LARGE SCALE GENOMIC DNA]</scope>
    <source>
        <strain evidence="12">UoL-WK</strain>
    </source>
</reference>
<accession>A0A3S3RMB4</accession>
<feature type="non-terminal residue" evidence="12">
    <location>
        <position position="535"/>
    </location>
</feature>
<dbReference type="GO" id="GO:0008270">
    <property type="term" value="F:zinc ion binding"/>
    <property type="evidence" value="ECO:0007669"/>
    <property type="project" value="InterPro"/>
</dbReference>
<dbReference type="CDD" id="cd07061">
    <property type="entry name" value="HP_HAP_like"/>
    <property type="match status" value="1"/>
</dbReference>
<evidence type="ECO:0000256" key="8">
    <source>
        <dbReference type="ARBA" id="ARBA00022833"/>
    </source>
</evidence>
<dbReference type="PROSITE" id="PS52035">
    <property type="entry name" value="PEPTIDASE_M14"/>
    <property type="match status" value="1"/>
</dbReference>
<comment type="caution">
    <text evidence="12">The sequence shown here is derived from an EMBL/GenBank/DDBJ whole genome shotgun (WGS) entry which is preliminary data.</text>
</comment>
<dbReference type="GO" id="GO:0016791">
    <property type="term" value="F:phosphatase activity"/>
    <property type="evidence" value="ECO:0007669"/>
    <property type="project" value="UniProtKB-ARBA"/>
</dbReference>
<evidence type="ECO:0000256" key="6">
    <source>
        <dbReference type="ARBA" id="ARBA00022729"/>
    </source>
</evidence>
<dbReference type="OrthoDB" id="6413031at2759"/>
<comment type="caution">
    <text evidence="10">Lacks conserved residue(s) required for the propagation of feature annotation.</text>
</comment>
<keyword evidence="3" id="KW-0121">Carboxypeptidase</keyword>
<evidence type="ECO:0000256" key="10">
    <source>
        <dbReference type="PROSITE-ProRule" id="PRU01379"/>
    </source>
</evidence>
<reference evidence="12" key="2">
    <citation type="submission" date="2018-11" db="EMBL/GenBank/DDBJ databases">
        <title>Trombidioid mite genomics.</title>
        <authorList>
            <person name="Dong X."/>
        </authorList>
    </citation>
    <scope>NUCLEOTIDE SEQUENCE</scope>
    <source>
        <strain evidence="12">UoL-WK</strain>
    </source>
</reference>
<dbReference type="STRING" id="1965070.A0A3S3RMB4"/>
<dbReference type="SMART" id="SM00631">
    <property type="entry name" value="Zn_pept"/>
    <property type="match status" value="1"/>
</dbReference>
<evidence type="ECO:0000256" key="5">
    <source>
        <dbReference type="ARBA" id="ARBA00022723"/>
    </source>
</evidence>
<evidence type="ECO:0000313" key="14">
    <source>
        <dbReference type="EMBL" id="RWS08953.1"/>
    </source>
</evidence>
<dbReference type="EMBL" id="NCKU01006338">
    <property type="protein sequence ID" value="RWS03607.1"/>
    <property type="molecule type" value="Genomic_DNA"/>
</dbReference>
<keyword evidence="7" id="KW-0378">Hydrolase</keyword>
<dbReference type="InterPro" id="IPR029033">
    <property type="entry name" value="His_PPase_superfam"/>
</dbReference>
<dbReference type="SUPFAM" id="SSF53187">
    <property type="entry name" value="Zn-dependent exopeptidases"/>
    <property type="match status" value="1"/>
</dbReference>
<evidence type="ECO:0000256" key="3">
    <source>
        <dbReference type="ARBA" id="ARBA00022645"/>
    </source>
</evidence>
<keyword evidence="15" id="KW-1185">Reference proteome</keyword>
<evidence type="ECO:0000256" key="2">
    <source>
        <dbReference type="ARBA" id="ARBA00005988"/>
    </source>
</evidence>
<dbReference type="GO" id="GO:0005615">
    <property type="term" value="C:extracellular space"/>
    <property type="evidence" value="ECO:0007669"/>
    <property type="project" value="TreeGrafter"/>
</dbReference>
<evidence type="ECO:0000313" key="12">
    <source>
        <dbReference type="EMBL" id="RWS03100.1"/>
    </source>
</evidence>
<dbReference type="FunFam" id="3.40.630.10:FF:000084">
    <property type="entry name" value="Carboxypeptidase B2"/>
    <property type="match status" value="1"/>
</dbReference>
<dbReference type="InterPro" id="IPR000560">
    <property type="entry name" value="His_Pase_clade-2"/>
</dbReference>
<dbReference type="GO" id="GO:0006508">
    <property type="term" value="P:proteolysis"/>
    <property type="evidence" value="ECO:0007669"/>
    <property type="project" value="UniProtKB-KW"/>
</dbReference>